<dbReference type="AlphaFoldDB" id="D1QSS5"/>
<evidence type="ECO:0000313" key="2">
    <source>
        <dbReference type="Proteomes" id="UP000004079"/>
    </source>
</evidence>
<name>D1QSS5_9BACT</name>
<sequence length="61" mass="7322">MFIDKDSWGKFSLNDLSEKDLRLLYEALRIYVQHNIGHIHPEDNVRIIVFDNEFNSIMQNE</sequence>
<comment type="caution">
    <text evidence="1">The sequence shown here is derived from an EMBL/GenBank/DDBJ whole genome shotgun (WGS) entry which is preliminary data.</text>
</comment>
<reference evidence="1 2" key="1">
    <citation type="submission" date="2009-11" db="EMBL/GenBank/DDBJ databases">
        <authorList>
            <person name="Weinstock G."/>
            <person name="Sodergren E."/>
            <person name="Clifton S."/>
            <person name="Fulton L."/>
            <person name="Fulton B."/>
            <person name="Courtney L."/>
            <person name="Fronick C."/>
            <person name="Harrison M."/>
            <person name="Strong C."/>
            <person name="Farmer C."/>
            <person name="Delahaunty K."/>
            <person name="Markovic C."/>
            <person name="Hall O."/>
            <person name="Minx P."/>
            <person name="Tomlinson C."/>
            <person name="Mitreva M."/>
            <person name="Nelson J."/>
            <person name="Hou S."/>
            <person name="Wollam A."/>
            <person name="Pepin K.H."/>
            <person name="Johnson M."/>
            <person name="Bhonagiri V."/>
            <person name="Nash W.E."/>
            <person name="Warren W."/>
            <person name="Chinwalla A."/>
            <person name="Mardis E.R."/>
            <person name="Wilson R.K."/>
        </authorList>
    </citation>
    <scope>NUCLEOTIDE SEQUENCE [LARGE SCALE GENOMIC DNA]</scope>
    <source>
        <strain evidence="1 2">F0302</strain>
    </source>
</reference>
<dbReference type="EMBL" id="ACUZ02000034">
    <property type="protein sequence ID" value="EFB31756.1"/>
    <property type="molecule type" value="Genomic_DNA"/>
</dbReference>
<proteinExistence type="predicted"/>
<evidence type="ECO:0000313" key="1">
    <source>
        <dbReference type="EMBL" id="EFB31756.1"/>
    </source>
</evidence>
<dbReference type="HOGENOM" id="CLU_2900447_0_0_10"/>
<dbReference type="STRING" id="649760.HMPREF0971_02036"/>
<dbReference type="Proteomes" id="UP000004079">
    <property type="component" value="Unassembled WGS sequence"/>
</dbReference>
<accession>D1QSS5</accession>
<protein>
    <submittedName>
        <fullName evidence="1">Uncharacterized protein</fullName>
    </submittedName>
</protein>
<gene>
    <name evidence="1" type="ORF">HMPREF0971_02036</name>
</gene>
<organism evidence="1 2">
    <name type="scientific">Segatella oris F0302</name>
    <dbReference type="NCBI Taxonomy" id="649760"/>
    <lineage>
        <taxon>Bacteria</taxon>
        <taxon>Pseudomonadati</taxon>
        <taxon>Bacteroidota</taxon>
        <taxon>Bacteroidia</taxon>
        <taxon>Bacteroidales</taxon>
        <taxon>Prevotellaceae</taxon>
        <taxon>Segatella</taxon>
    </lineage>
</organism>